<keyword evidence="1" id="KW-0732">Signal</keyword>
<evidence type="ECO:0000313" key="3">
    <source>
        <dbReference type="EMBL" id="KAH7421231.1"/>
    </source>
</evidence>
<name>A0A8T2TDA0_CERRI</name>
<dbReference type="SUPFAM" id="SSF51110">
    <property type="entry name" value="alpha-D-mannose-specific plant lectins"/>
    <property type="match status" value="1"/>
</dbReference>
<dbReference type="PROSITE" id="PS50927">
    <property type="entry name" value="BULB_LECTIN"/>
    <property type="match status" value="1"/>
</dbReference>
<comment type="caution">
    <text evidence="3">The sequence shown here is derived from an EMBL/GenBank/DDBJ whole genome shotgun (WGS) entry which is preliminary data.</text>
</comment>
<proteinExistence type="predicted"/>
<dbReference type="InterPro" id="IPR036426">
    <property type="entry name" value="Bulb-type_lectin_dom_sf"/>
</dbReference>
<accession>A0A8T2TDA0</accession>
<evidence type="ECO:0000259" key="2">
    <source>
        <dbReference type="PROSITE" id="PS50927"/>
    </source>
</evidence>
<dbReference type="Proteomes" id="UP000825935">
    <property type="component" value="Chromosome 13"/>
</dbReference>
<dbReference type="Gene3D" id="2.90.10.10">
    <property type="entry name" value="Bulb-type lectin domain"/>
    <property type="match status" value="2"/>
</dbReference>
<dbReference type="AlphaFoldDB" id="A0A8T2TDA0"/>
<protein>
    <recommendedName>
        <fullName evidence="2">Bulb-type lectin domain-containing protein</fullName>
    </recommendedName>
</protein>
<dbReference type="OMA" id="NACHATL"/>
<dbReference type="CDD" id="cd00028">
    <property type="entry name" value="B_lectin"/>
    <property type="match status" value="1"/>
</dbReference>
<feature type="signal peptide" evidence="1">
    <location>
        <begin position="1"/>
        <end position="28"/>
    </location>
</feature>
<dbReference type="InterPro" id="IPR001480">
    <property type="entry name" value="Bulb-type_lectin_dom"/>
</dbReference>
<dbReference type="OrthoDB" id="418274at2759"/>
<evidence type="ECO:0000256" key="1">
    <source>
        <dbReference type="SAM" id="SignalP"/>
    </source>
</evidence>
<feature type="chain" id="PRO_5035749818" description="Bulb-type lectin domain-containing protein" evidence="1">
    <location>
        <begin position="29"/>
        <end position="167"/>
    </location>
</feature>
<keyword evidence="4" id="KW-1185">Reference proteome</keyword>
<organism evidence="3 4">
    <name type="scientific">Ceratopteris richardii</name>
    <name type="common">Triangle waterfern</name>
    <dbReference type="NCBI Taxonomy" id="49495"/>
    <lineage>
        <taxon>Eukaryota</taxon>
        <taxon>Viridiplantae</taxon>
        <taxon>Streptophyta</taxon>
        <taxon>Embryophyta</taxon>
        <taxon>Tracheophyta</taxon>
        <taxon>Polypodiopsida</taxon>
        <taxon>Polypodiidae</taxon>
        <taxon>Polypodiales</taxon>
        <taxon>Pteridineae</taxon>
        <taxon>Pteridaceae</taxon>
        <taxon>Parkerioideae</taxon>
        <taxon>Ceratopteris</taxon>
    </lineage>
</organism>
<dbReference type="SMART" id="SM00108">
    <property type="entry name" value="B_lectin"/>
    <property type="match status" value="1"/>
</dbReference>
<gene>
    <name evidence="3" type="ORF">KP509_13G047100</name>
</gene>
<feature type="domain" description="Bulb-type lectin" evidence="2">
    <location>
        <begin position="29"/>
        <end position="139"/>
    </location>
</feature>
<reference evidence="3" key="1">
    <citation type="submission" date="2021-08" db="EMBL/GenBank/DDBJ databases">
        <title>WGS assembly of Ceratopteris richardii.</title>
        <authorList>
            <person name="Marchant D.B."/>
            <person name="Chen G."/>
            <person name="Jenkins J."/>
            <person name="Shu S."/>
            <person name="Leebens-Mack J."/>
            <person name="Grimwood J."/>
            <person name="Schmutz J."/>
            <person name="Soltis P."/>
            <person name="Soltis D."/>
            <person name="Chen Z.-H."/>
        </authorList>
    </citation>
    <scope>NUCLEOTIDE SEQUENCE</scope>
    <source>
        <strain evidence="3">Whitten #5841</strain>
        <tissue evidence="3">Leaf</tissue>
    </source>
</reference>
<dbReference type="EMBL" id="CM035418">
    <property type="protein sequence ID" value="KAH7421231.1"/>
    <property type="molecule type" value="Genomic_DNA"/>
</dbReference>
<sequence>MELCRRSVETVVATVVLVVLIASGRGQAADVLLEGYTLRAGAALVQGRYKFIMQSDCNLVLYKNGNQPLWASNTYRKGTGCVFTLQYDGNAVLYSGTRKPLFATNTYGRNDGSHYIIMQADGNVVMYNGSGRPIWSTGTYGRAFTELKPLDAAALQRLRQVESAGVR</sequence>
<evidence type="ECO:0000313" key="4">
    <source>
        <dbReference type="Proteomes" id="UP000825935"/>
    </source>
</evidence>